<dbReference type="InterPro" id="IPR010982">
    <property type="entry name" value="Lambda_DNA-bd_dom_sf"/>
</dbReference>
<keyword evidence="3" id="KW-1185">Reference proteome</keyword>
<protein>
    <submittedName>
        <fullName evidence="2">Helix-turn-helix domain-containing protein</fullName>
    </submittedName>
</protein>
<dbReference type="Pfam" id="PF13560">
    <property type="entry name" value="HTH_31"/>
    <property type="match status" value="1"/>
</dbReference>
<evidence type="ECO:0000259" key="1">
    <source>
        <dbReference type="PROSITE" id="PS50943"/>
    </source>
</evidence>
<dbReference type="SUPFAM" id="SSF47413">
    <property type="entry name" value="lambda repressor-like DNA-binding domains"/>
    <property type="match status" value="1"/>
</dbReference>
<feature type="domain" description="HTH cro/C1-type" evidence="1">
    <location>
        <begin position="19"/>
        <end position="73"/>
    </location>
</feature>
<dbReference type="STRING" id="405564.SAMN04487905_10130"/>
<dbReference type="SMART" id="SM00530">
    <property type="entry name" value="HTH_XRE"/>
    <property type="match status" value="1"/>
</dbReference>
<name>A0A1H0N7X7_9ACTN</name>
<dbReference type="Gene3D" id="1.10.260.40">
    <property type="entry name" value="lambda repressor-like DNA-binding domains"/>
    <property type="match status" value="1"/>
</dbReference>
<dbReference type="Pfam" id="PF19054">
    <property type="entry name" value="DUF5753"/>
    <property type="match status" value="1"/>
</dbReference>
<evidence type="ECO:0000313" key="2">
    <source>
        <dbReference type="EMBL" id="SDO88751.1"/>
    </source>
</evidence>
<reference evidence="3" key="1">
    <citation type="submission" date="2016-10" db="EMBL/GenBank/DDBJ databases">
        <authorList>
            <person name="Varghese N."/>
            <person name="Submissions S."/>
        </authorList>
    </citation>
    <scope>NUCLEOTIDE SEQUENCE [LARGE SCALE GENOMIC DNA]</scope>
    <source>
        <strain evidence="3">DSM 46732</strain>
    </source>
</reference>
<dbReference type="PROSITE" id="PS50943">
    <property type="entry name" value="HTH_CROC1"/>
    <property type="match status" value="1"/>
</dbReference>
<sequence length="284" mass="31537">MVADRSDPSALRWLIGNELRLARLDAGRTQSAAAKALGCTHSKINYLEIGRNQQHPEEVTTLLRFYGAGEAQIDRLASLSGRADQGTWWAAFSDVVPDWMKTFVGLEGLASREFMYEPLALPGLVQTPEYAQALLADNLRVSAVDAERVVKLRMERQQRLFDVRSPLSFRTVIEESVLDRLVGGTEVMASQLRHLLELARQDNVTMHVMPLSVPVHDGLDGEFSVLDFEEAKSVGYIEYPNGAIYIQDENQVAAYGKAANRLCSTALTEEESIEEIAKRAQALS</sequence>
<dbReference type="InterPro" id="IPR043917">
    <property type="entry name" value="DUF5753"/>
</dbReference>
<evidence type="ECO:0000313" key="3">
    <source>
        <dbReference type="Proteomes" id="UP000199497"/>
    </source>
</evidence>
<dbReference type="AlphaFoldDB" id="A0A1H0N7X7"/>
<dbReference type="Proteomes" id="UP000199497">
    <property type="component" value="Unassembled WGS sequence"/>
</dbReference>
<dbReference type="EMBL" id="FNJR01000001">
    <property type="protein sequence ID" value="SDO88751.1"/>
    <property type="molecule type" value="Genomic_DNA"/>
</dbReference>
<dbReference type="GO" id="GO:0003677">
    <property type="term" value="F:DNA binding"/>
    <property type="evidence" value="ECO:0007669"/>
    <property type="project" value="InterPro"/>
</dbReference>
<accession>A0A1H0N7X7</accession>
<gene>
    <name evidence="2" type="ORF">SAMN04487905_10130</name>
</gene>
<organism evidence="2 3">
    <name type="scientific">Actinopolyspora xinjiangensis</name>
    <dbReference type="NCBI Taxonomy" id="405564"/>
    <lineage>
        <taxon>Bacteria</taxon>
        <taxon>Bacillati</taxon>
        <taxon>Actinomycetota</taxon>
        <taxon>Actinomycetes</taxon>
        <taxon>Actinopolysporales</taxon>
        <taxon>Actinopolysporaceae</taxon>
        <taxon>Actinopolyspora</taxon>
    </lineage>
</organism>
<dbReference type="InterPro" id="IPR001387">
    <property type="entry name" value="Cro/C1-type_HTH"/>
</dbReference>
<proteinExistence type="predicted"/>